<feature type="transmembrane region" description="Helical" evidence="12">
    <location>
        <begin position="361"/>
        <end position="383"/>
    </location>
</feature>
<evidence type="ECO:0000256" key="8">
    <source>
        <dbReference type="ARBA" id="ARBA00022989"/>
    </source>
</evidence>
<keyword evidence="4 10" id="KW-0645">Protease</keyword>
<evidence type="ECO:0000256" key="13">
    <source>
        <dbReference type="SAM" id="SignalP"/>
    </source>
</evidence>
<feature type="compositionally biased region" description="Low complexity" evidence="11">
    <location>
        <begin position="399"/>
        <end position="429"/>
    </location>
</feature>
<accession>A0A918GW84</accession>
<dbReference type="Proteomes" id="UP000653493">
    <property type="component" value="Unassembled WGS sequence"/>
</dbReference>
<dbReference type="InterPro" id="IPR023827">
    <property type="entry name" value="Peptidase_S8_Asp-AS"/>
</dbReference>
<dbReference type="PROSITE" id="PS51892">
    <property type="entry name" value="SUBTILASE"/>
    <property type="match status" value="1"/>
</dbReference>
<dbReference type="InterPro" id="IPR023834">
    <property type="entry name" value="T7SS_pept_S8A_mycosin"/>
</dbReference>
<dbReference type="NCBIfam" id="TIGR03921">
    <property type="entry name" value="T7SS_mycosin"/>
    <property type="match status" value="1"/>
</dbReference>
<keyword evidence="7 10" id="KW-0720">Serine protease</keyword>
<reference evidence="15" key="1">
    <citation type="journal article" date="2014" name="Int. J. Syst. Evol. Microbiol.">
        <title>Complete genome sequence of Corynebacterium casei LMG S-19264T (=DSM 44701T), isolated from a smear-ripened cheese.</title>
        <authorList>
            <consortium name="US DOE Joint Genome Institute (JGI-PGF)"/>
            <person name="Walter F."/>
            <person name="Albersmeier A."/>
            <person name="Kalinowski J."/>
            <person name="Ruckert C."/>
        </authorList>
    </citation>
    <scope>NUCLEOTIDE SEQUENCE</scope>
    <source>
        <strain evidence="15">JCM 4234</strain>
    </source>
</reference>
<sequence length="438" mass="45590">MAFRHMTHMLSATALTGALVLAAAPAASADQTRQTQWALDALQAESVWQISKGNGVTVAVIDSGVNADHIDLQNNVIAGKDFIDGDDDASSGESGETSSHGTEMAGIIAGHGHGVGAADGVMGLAPESKILPIRSDVENDSSFADEIRYAVDQDASVINISGFIAQDQPADREAVKYALNKDVLIVTASGNEGRGDDINYPGEYPGTLVVGGVDRNGEIWEGSNYGPEVMLTAPATRIVSAGAPGNKLRIGDGTSDSAAFVSAAAALVRSKYPDLTAGQVANRLVKTAVLPDSAKGISLPDEKYGYGSIRPLAALTEDIPAGSKYGPLKVFEADGSSVAPGVGKSDSEYAAEKKQADQKRLIVFTTLGIIALTVIGLVVWLIVRSARRNRNGPGGPASPGGYPQYGQQSAPPQYNPYQQPAQPQQNPYQQQPPSPPQG</sequence>
<evidence type="ECO:0000313" key="15">
    <source>
        <dbReference type="EMBL" id="GGS68256.1"/>
    </source>
</evidence>
<dbReference type="PANTHER" id="PTHR43806:SF11">
    <property type="entry name" value="CEREVISIN-RELATED"/>
    <property type="match status" value="1"/>
</dbReference>
<feature type="active site" description="Charge relay system" evidence="10">
    <location>
        <position position="255"/>
    </location>
</feature>
<dbReference type="SUPFAM" id="SSF52743">
    <property type="entry name" value="Subtilisin-like"/>
    <property type="match status" value="1"/>
</dbReference>
<dbReference type="PROSITE" id="PS00136">
    <property type="entry name" value="SUBTILASE_ASP"/>
    <property type="match status" value="1"/>
</dbReference>
<feature type="active site" description="Charge relay system" evidence="10">
    <location>
        <position position="100"/>
    </location>
</feature>
<dbReference type="Pfam" id="PF00082">
    <property type="entry name" value="Peptidase_S8"/>
    <property type="match status" value="1"/>
</dbReference>
<evidence type="ECO:0000256" key="6">
    <source>
        <dbReference type="ARBA" id="ARBA00022801"/>
    </source>
</evidence>
<keyword evidence="6 10" id="KW-0378">Hydrolase</keyword>
<comment type="caution">
    <text evidence="15">The sequence shown here is derived from an EMBL/GenBank/DDBJ whole genome shotgun (WGS) entry which is preliminary data.</text>
</comment>
<keyword evidence="8 12" id="KW-1133">Transmembrane helix</keyword>
<evidence type="ECO:0000256" key="12">
    <source>
        <dbReference type="SAM" id="Phobius"/>
    </source>
</evidence>
<keyword evidence="5 12" id="KW-0812">Transmembrane</keyword>
<evidence type="ECO:0000256" key="2">
    <source>
        <dbReference type="ARBA" id="ARBA00011073"/>
    </source>
</evidence>
<evidence type="ECO:0000313" key="16">
    <source>
        <dbReference type="Proteomes" id="UP000653493"/>
    </source>
</evidence>
<dbReference type="EMBL" id="BMSL01000036">
    <property type="protein sequence ID" value="GGS68256.1"/>
    <property type="molecule type" value="Genomic_DNA"/>
</dbReference>
<evidence type="ECO:0000256" key="9">
    <source>
        <dbReference type="ARBA" id="ARBA00023136"/>
    </source>
</evidence>
<dbReference type="AlphaFoldDB" id="A0A918GW84"/>
<reference evidence="15" key="2">
    <citation type="submission" date="2020-09" db="EMBL/GenBank/DDBJ databases">
        <authorList>
            <person name="Sun Q."/>
            <person name="Ohkuma M."/>
        </authorList>
    </citation>
    <scope>NUCLEOTIDE SEQUENCE</scope>
    <source>
        <strain evidence="15">JCM 4234</strain>
    </source>
</reference>
<gene>
    <name evidence="15" type="ORF">GCM10010238_66170</name>
</gene>
<evidence type="ECO:0000256" key="4">
    <source>
        <dbReference type="ARBA" id="ARBA00022670"/>
    </source>
</evidence>
<evidence type="ECO:0000256" key="10">
    <source>
        <dbReference type="PROSITE-ProRule" id="PRU01240"/>
    </source>
</evidence>
<dbReference type="GO" id="GO:0006508">
    <property type="term" value="P:proteolysis"/>
    <property type="evidence" value="ECO:0007669"/>
    <property type="project" value="UniProtKB-KW"/>
</dbReference>
<evidence type="ECO:0000256" key="7">
    <source>
        <dbReference type="ARBA" id="ARBA00022825"/>
    </source>
</evidence>
<dbReference type="PANTHER" id="PTHR43806">
    <property type="entry name" value="PEPTIDASE S8"/>
    <property type="match status" value="1"/>
</dbReference>
<dbReference type="PRINTS" id="PR00723">
    <property type="entry name" value="SUBTILISIN"/>
</dbReference>
<dbReference type="Gene3D" id="3.40.50.200">
    <property type="entry name" value="Peptidase S8/S53 domain"/>
    <property type="match status" value="1"/>
</dbReference>
<dbReference type="InterPro" id="IPR036852">
    <property type="entry name" value="Peptidase_S8/S53_dom_sf"/>
</dbReference>
<dbReference type="InterPro" id="IPR050131">
    <property type="entry name" value="Peptidase_S8_subtilisin-like"/>
</dbReference>
<feature type="chain" id="PRO_5037734756" description="Peptidase S8/S53 domain-containing protein" evidence="13">
    <location>
        <begin position="30"/>
        <end position="438"/>
    </location>
</feature>
<dbReference type="GO" id="GO:0004252">
    <property type="term" value="F:serine-type endopeptidase activity"/>
    <property type="evidence" value="ECO:0007669"/>
    <property type="project" value="UniProtKB-UniRule"/>
</dbReference>
<feature type="signal peptide" evidence="13">
    <location>
        <begin position="1"/>
        <end position="29"/>
    </location>
</feature>
<feature type="region of interest" description="Disordered" evidence="11">
    <location>
        <begin position="391"/>
        <end position="438"/>
    </location>
</feature>
<keyword evidence="9 12" id="KW-0472">Membrane</keyword>
<name>A0A918GW84_STRGD</name>
<keyword evidence="16" id="KW-1185">Reference proteome</keyword>
<keyword evidence="13" id="KW-0732">Signal</keyword>
<feature type="active site" description="Charge relay system" evidence="10">
    <location>
        <position position="62"/>
    </location>
</feature>
<proteinExistence type="inferred from homology"/>
<dbReference type="InterPro" id="IPR015500">
    <property type="entry name" value="Peptidase_S8_subtilisin-rel"/>
</dbReference>
<evidence type="ECO:0000259" key="14">
    <source>
        <dbReference type="Pfam" id="PF00082"/>
    </source>
</evidence>
<protein>
    <recommendedName>
        <fullName evidence="14">Peptidase S8/S53 domain-containing protein</fullName>
    </recommendedName>
</protein>
<feature type="domain" description="Peptidase S8/S53" evidence="14">
    <location>
        <begin position="53"/>
        <end position="307"/>
    </location>
</feature>
<dbReference type="InterPro" id="IPR000209">
    <property type="entry name" value="Peptidase_S8/S53_dom"/>
</dbReference>
<evidence type="ECO:0000256" key="5">
    <source>
        <dbReference type="ARBA" id="ARBA00022692"/>
    </source>
</evidence>
<evidence type="ECO:0000256" key="11">
    <source>
        <dbReference type="SAM" id="MobiDB-lite"/>
    </source>
</evidence>
<keyword evidence="3" id="KW-1003">Cell membrane</keyword>
<dbReference type="GO" id="GO:0005886">
    <property type="term" value="C:plasma membrane"/>
    <property type="evidence" value="ECO:0007669"/>
    <property type="project" value="UniProtKB-SubCell"/>
</dbReference>
<evidence type="ECO:0000256" key="1">
    <source>
        <dbReference type="ARBA" id="ARBA00004162"/>
    </source>
</evidence>
<evidence type="ECO:0000256" key="3">
    <source>
        <dbReference type="ARBA" id="ARBA00022475"/>
    </source>
</evidence>
<comment type="subcellular location">
    <subcellularLocation>
        <location evidence="1">Cell membrane</location>
        <topology evidence="1">Single-pass membrane protein</topology>
    </subcellularLocation>
</comment>
<comment type="similarity">
    <text evidence="2 10">Belongs to the peptidase S8 family.</text>
</comment>
<organism evidence="15 16">
    <name type="scientific">Streptomyces griseoviridis</name>
    <dbReference type="NCBI Taxonomy" id="45398"/>
    <lineage>
        <taxon>Bacteria</taxon>
        <taxon>Bacillati</taxon>
        <taxon>Actinomycetota</taxon>
        <taxon>Actinomycetes</taxon>
        <taxon>Kitasatosporales</taxon>
        <taxon>Streptomycetaceae</taxon>
        <taxon>Streptomyces</taxon>
    </lineage>
</organism>